<organism evidence="2 3">
    <name type="scientific">Gordonia otitidis (strain DSM 44809 / CCUG 52243 / JCM 12355 / NBRC 100426 / IFM 10032)</name>
    <dbReference type="NCBI Taxonomy" id="1108044"/>
    <lineage>
        <taxon>Bacteria</taxon>
        <taxon>Bacillati</taxon>
        <taxon>Actinomycetota</taxon>
        <taxon>Actinomycetes</taxon>
        <taxon>Mycobacteriales</taxon>
        <taxon>Gordoniaceae</taxon>
        <taxon>Gordonia</taxon>
    </lineage>
</organism>
<dbReference type="AlphaFoldDB" id="H5TGT2"/>
<keyword evidence="1" id="KW-0812">Transmembrane</keyword>
<evidence type="ECO:0000313" key="2">
    <source>
        <dbReference type="EMBL" id="GAB32690.1"/>
    </source>
</evidence>
<keyword evidence="1" id="KW-1133">Transmembrane helix</keyword>
<dbReference type="Proteomes" id="UP000005038">
    <property type="component" value="Unassembled WGS sequence"/>
</dbReference>
<proteinExistence type="predicted"/>
<protein>
    <submittedName>
        <fullName evidence="2">Uncharacterized protein</fullName>
    </submittedName>
</protein>
<sequence length="64" mass="6846">MAIDPAKSKAVSQVVRENPGMSLVAISPGIVVFLLVGIFTNWFLAIVLGIVVLAGGYYLLTRQK</sequence>
<feature type="transmembrane region" description="Helical" evidence="1">
    <location>
        <begin position="42"/>
        <end position="60"/>
    </location>
</feature>
<keyword evidence="1" id="KW-0472">Membrane</keyword>
<gene>
    <name evidence="2" type="ORF">GOOTI_023_00340</name>
</gene>
<dbReference type="EMBL" id="BAFB01000023">
    <property type="protein sequence ID" value="GAB32690.1"/>
    <property type="molecule type" value="Genomic_DNA"/>
</dbReference>
<name>H5TGT2_GORO1</name>
<accession>H5TGT2</accession>
<dbReference type="RefSeq" id="WP_007236954.1">
    <property type="nucleotide sequence ID" value="NZ_BAFB01000023.1"/>
</dbReference>
<dbReference type="OrthoDB" id="4379419at2"/>
<feature type="transmembrane region" description="Helical" evidence="1">
    <location>
        <begin position="20"/>
        <end position="36"/>
    </location>
</feature>
<comment type="caution">
    <text evidence="2">The sequence shown here is derived from an EMBL/GenBank/DDBJ whole genome shotgun (WGS) entry which is preliminary data.</text>
</comment>
<dbReference type="STRING" id="1108044.GOOTI_023_00340"/>
<keyword evidence="3" id="KW-1185">Reference proteome</keyword>
<evidence type="ECO:0000256" key="1">
    <source>
        <dbReference type="SAM" id="Phobius"/>
    </source>
</evidence>
<evidence type="ECO:0000313" key="3">
    <source>
        <dbReference type="Proteomes" id="UP000005038"/>
    </source>
</evidence>
<reference evidence="2" key="1">
    <citation type="submission" date="2012-02" db="EMBL/GenBank/DDBJ databases">
        <title>Whole genome shotgun sequence of Gordonia otitidis NBRC 100426.</title>
        <authorList>
            <person name="Yoshida I."/>
            <person name="Hosoyama A."/>
            <person name="Tsuchikane K."/>
            <person name="Katsumata H."/>
            <person name="Yamazaki S."/>
            <person name="Fujita N."/>
        </authorList>
    </citation>
    <scope>NUCLEOTIDE SEQUENCE [LARGE SCALE GENOMIC DNA]</scope>
    <source>
        <strain evidence="2">NBRC 100426</strain>
    </source>
</reference>